<dbReference type="EMBL" id="CM042889">
    <property type="protein sequence ID" value="KAI4320300.1"/>
    <property type="molecule type" value="Genomic_DNA"/>
</dbReference>
<evidence type="ECO:0000313" key="1">
    <source>
        <dbReference type="EMBL" id="KAI4320300.1"/>
    </source>
</evidence>
<sequence length="271" mass="30034">MNGMLVRNKRRVEEELDGMAAECLLLDNSVTLLKDQRDVEAALVTDHVVDKNTAALSISDVMLSFSGFPIEIPGEVFFLHRVHNFARVSYDPSALGPVSAVAVRAAELLPVYLVGLSRSLQATSRKSIVMNPCAAINIFTAHYLQYRAMNMEVIELDSDFGGTFSGVLSDEQGRVQAIWASFSTRLKFGYSTPEDHQFIWGFPVYTICEVVNKIVSGTEGPPLLINGIKRPIPLLMILEVELYLTLLSKARSFGLSNDLVQALVKKDLLRR</sequence>
<name>A0ACB9MC83_9MYRT</name>
<proteinExistence type="predicted"/>
<evidence type="ECO:0000313" key="2">
    <source>
        <dbReference type="Proteomes" id="UP001057402"/>
    </source>
</evidence>
<reference evidence="2" key="1">
    <citation type="journal article" date="2023" name="Front. Plant Sci.">
        <title>Chromosomal-level genome assembly of Melastoma candidum provides insights into trichome evolution.</title>
        <authorList>
            <person name="Zhong Y."/>
            <person name="Wu W."/>
            <person name="Sun C."/>
            <person name="Zou P."/>
            <person name="Liu Y."/>
            <person name="Dai S."/>
            <person name="Zhou R."/>
        </authorList>
    </citation>
    <scope>NUCLEOTIDE SEQUENCE [LARGE SCALE GENOMIC DNA]</scope>
</reference>
<comment type="caution">
    <text evidence="1">The sequence shown here is derived from an EMBL/GenBank/DDBJ whole genome shotgun (WGS) entry which is preliminary data.</text>
</comment>
<accession>A0ACB9MC83</accession>
<dbReference type="Proteomes" id="UP001057402">
    <property type="component" value="Chromosome 10"/>
</dbReference>
<protein>
    <submittedName>
        <fullName evidence="1">Uncharacterized protein</fullName>
    </submittedName>
</protein>
<gene>
    <name evidence="1" type="ORF">MLD38_033796</name>
</gene>
<keyword evidence="2" id="KW-1185">Reference proteome</keyword>
<organism evidence="1 2">
    <name type="scientific">Melastoma candidum</name>
    <dbReference type="NCBI Taxonomy" id="119954"/>
    <lineage>
        <taxon>Eukaryota</taxon>
        <taxon>Viridiplantae</taxon>
        <taxon>Streptophyta</taxon>
        <taxon>Embryophyta</taxon>
        <taxon>Tracheophyta</taxon>
        <taxon>Spermatophyta</taxon>
        <taxon>Magnoliopsida</taxon>
        <taxon>eudicotyledons</taxon>
        <taxon>Gunneridae</taxon>
        <taxon>Pentapetalae</taxon>
        <taxon>rosids</taxon>
        <taxon>malvids</taxon>
        <taxon>Myrtales</taxon>
        <taxon>Melastomataceae</taxon>
        <taxon>Melastomatoideae</taxon>
        <taxon>Melastomateae</taxon>
        <taxon>Melastoma</taxon>
    </lineage>
</organism>